<accession>A0ABY4PIT2</accession>
<organism evidence="1 2">
    <name type="scientific">Apilactobacillus apisilvae</name>
    <dbReference type="NCBI Taxonomy" id="2923364"/>
    <lineage>
        <taxon>Bacteria</taxon>
        <taxon>Bacillati</taxon>
        <taxon>Bacillota</taxon>
        <taxon>Bacilli</taxon>
        <taxon>Lactobacillales</taxon>
        <taxon>Lactobacillaceae</taxon>
        <taxon>Apilactobacillus</taxon>
    </lineage>
</organism>
<keyword evidence="2" id="KW-1185">Reference proteome</keyword>
<gene>
    <name evidence="1" type="ORF">MOO46_07560</name>
</gene>
<reference evidence="1 2" key="1">
    <citation type="journal article" date="2022" name="Int. J. Syst. Evol. Microbiol.">
        <title>Apilactobacillus apisilvae sp. nov., Nicolia spurrieriana gen. nov. sp. nov., Bombilactobacillus folatiphilus sp. nov. and Bombilactobacillus thymidiniphilus sp. nov., four new lactic acid bacterial isolates from stingless bees Tetragonula carbonaria and Austroplebeia australis.</title>
        <authorList>
            <person name="Oliphant S.A."/>
            <person name="Watson-Haigh N.S."/>
            <person name="Sumby K.M."/>
            <person name="Gardner J."/>
            <person name="Groom S."/>
            <person name="Jiranek V."/>
        </authorList>
    </citation>
    <scope>NUCLEOTIDE SEQUENCE [LARGE SCALE GENOMIC DNA]</scope>
    <source>
        <strain evidence="1 2">SG5_A10</strain>
    </source>
</reference>
<evidence type="ECO:0000313" key="1">
    <source>
        <dbReference type="EMBL" id="UQS85781.1"/>
    </source>
</evidence>
<evidence type="ECO:0000313" key="2">
    <source>
        <dbReference type="Proteomes" id="UP000831859"/>
    </source>
</evidence>
<sequence>MIETFNDFSFMFNKLKQPLTITKVDTNGVDEDGYPTKSEQSIDVVEPIINSQNPNTSSTNIDGGYYSTTTLYWVSRHGEFDKETKVKTNENEYKVTAKAEVLPKLFYYTIKKVED</sequence>
<proteinExistence type="predicted"/>
<name>A0ABY4PIT2_9LACO</name>
<dbReference type="EMBL" id="CP093363">
    <property type="protein sequence ID" value="UQS85781.1"/>
    <property type="molecule type" value="Genomic_DNA"/>
</dbReference>
<geneLocation type="plasmid" evidence="1 2">
    <name>p1unnamed</name>
</geneLocation>
<keyword evidence="1" id="KW-0614">Plasmid</keyword>
<protein>
    <submittedName>
        <fullName evidence="1">Uncharacterized protein</fullName>
    </submittedName>
</protein>
<dbReference type="Proteomes" id="UP000831859">
    <property type="component" value="Plasmid p1unnamed"/>
</dbReference>
<dbReference type="RefSeq" id="WP_249511745.1">
    <property type="nucleotide sequence ID" value="NZ_CP093363.1"/>
</dbReference>